<reference evidence="3" key="1">
    <citation type="submission" date="2022-11" db="UniProtKB">
        <authorList>
            <consortium name="WormBaseParasite"/>
        </authorList>
    </citation>
    <scope>IDENTIFICATION</scope>
</reference>
<feature type="region of interest" description="Disordered" evidence="1">
    <location>
        <begin position="118"/>
        <end position="146"/>
    </location>
</feature>
<dbReference type="AlphaFoldDB" id="A0A914S6S1"/>
<evidence type="ECO:0000313" key="2">
    <source>
        <dbReference type="Proteomes" id="UP000887564"/>
    </source>
</evidence>
<protein>
    <submittedName>
        <fullName evidence="3">Uncharacterized protein</fullName>
    </submittedName>
</protein>
<feature type="compositionally biased region" description="Basic and acidic residues" evidence="1">
    <location>
        <begin position="118"/>
        <end position="137"/>
    </location>
</feature>
<sequence length="146" mass="17277">MNNNDKHESIVLSDTIDEDWRGITIARIDDKKYPSQTNIPQREAPNWEYGFNQGTKRRQRRRKRRDRINNFIVEMNDDALEKKELKSMRDDVGVRGYRRSGVTLMTIQQTDRRRDDVMLPPNEEKCNMIGSESKKDTNNYPSVSNK</sequence>
<feature type="compositionally biased region" description="Basic residues" evidence="1">
    <location>
        <begin position="55"/>
        <end position="66"/>
    </location>
</feature>
<dbReference type="WBParaSite" id="PEQ_0000990601-mRNA-1">
    <property type="protein sequence ID" value="PEQ_0000990601-mRNA-1"/>
    <property type="gene ID" value="PEQ_0000990601"/>
</dbReference>
<evidence type="ECO:0000313" key="3">
    <source>
        <dbReference type="WBParaSite" id="PEQ_0000990601-mRNA-1"/>
    </source>
</evidence>
<accession>A0A914S6S1</accession>
<dbReference type="Proteomes" id="UP000887564">
    <property type="component" value="Unplaced"/>
</dbReference>
<proteinExistence type="predicted"/>
<organism evidence="2 3">
    <name type="scientific">Parascaris equorum</name>
    <name type="common">Equine roundworm</name>
    <dbReference type="NCBI Taxonomy" id="6256"/>
    <lineage>
        <taxon>Eukaryota</taxon>
        <taxon>Metazoa</taxon>
        <taxon>Ecdysozoa</taxon>
        <taxon>Nematoda</taxon>
        <taxon>Chromadorea</taxon>
        <taxon>Rhabditida</taxon>
        <taxon>Spirurina</taxon>
        <taxon>Ascaridomorpha</taxon>
        <taxon>Ascaridoidea</taxon>
        <taxon>Ascarididae</taxon>
        <taxon>Parascaris</taxon>
    </lineage>
</organism>
<keyword evidence="2" id="KW-1185">Reference proteome</keyword>
<feature type="region of interest" description="Disordered" evidence="1">
    <location>
        <begin position="35"/>
        <end position="66"/>
    </location>
</feature>
<name>A0A914S6S1_PAREQ</name>
<evidence type="ECO:0000256" key="1">
    <source>
        <dbReference type="SAM" id="MobiDB-lite"/>
    </source>
</evidence>